<evidence type="ECO:0000313" key="4">
    <source>
        <dbReference type="EMBL" id="QQX23891.1"/>
    </source>
</evidence>
<dbReference type="InterPro" id="IPR010330">
    <property type="entry name" value="CoiA_nuc"/>
</dbReference>
<dbReference type="RefSeq" id="WP_107920361.1">
    <property type="nucleotide sequence ID" value="NZ_CP066701.1"/>
</dbReference>
<dbReference type="AlphaFoldDB" id="A0AB37H7G0"/>
<reference evidence="4 5" key="1">
    <citation type="submission" date="2020-12" db="EMBL/GenBank/DDBJ databases">
        <title>Taxonomic evaluation of the Bacillus sporothermodurans group of bacteria based on whole genome sequences.</title>
        <authorList>
            <person name="Fiedler G."/>
            <person name="Herbstmann A.-D."/>
            <person name="Doll E."/>
            <person name="Wenning M."/>
            <person name="Brinks E."/>
            <person name="Kabisch J."/>
            <person name="Breitenwieser F."/>
            <person name="Lappann M."/>
            <person name="Boehnlein C."/>
            <person name="Franz C."/>
        </authorList>
    </citation>
    <scope>NUCLEOTIDE SEQUENCE [LARGE SCALE GENOMIC DNA]</scope>
    <source>
        <strain evidence="4 5">DSM 10599</strain>
    </source>
</reference>
<proteinExistence type="predicted"/>
<name>A0AB37H7G0_9BACI</name>
<feature type="domain" description="Competence protein CoiA nuclease-like" evidence="1">
    <location>
        <begin position="67"/>
        <end position="219"/>
    </location>
</feature>
<dbReference type="InterPro" id="IPR021176">
    <property type="entry name" value="Competence-induced_CoiA"/>
</dbReference>
<accession>A0AB37H7G0</accession>
<feature type="domain" description="Competence protein CoiA C-terminal" evidence="3">
    <location>
        <begin position="236"/>
        <end position="382"/>
    </location>
</feature>
<dbReference type="Pfam" id="PF25166">
    <property type="entry name" value="CoiA_C"/>
    <property type="match status" value="1"/>
</dbReference>
<evidence type="ECO:0008006" key="6">
    <source>
        <dbReference type="Google" id="ProtNLM"/>
    </source>
</evidence>
<dbReference type="KEGG" id="hspo:JGZ69_13705"/>
<evidence type="ECO:0000259" key="3">
    <source>
        <dbReference type="Pfam" id="PF25166"/>
    </source>
</evidence>
<dbReference type="PIRSF" id="PIRSF007487">
    <property type="entry name" value="Competence-induced_CoiA_bac"/>
    <property type="match status" value="1"/>
</dbReference>
<evidence type="ECO:0000259" key="1">
    <source>
        <dbReference type="Pfam" id="PF06054"/>
    </source>
</evidence>
<dbReference type="InterPro" id="IPR057252">
    <property type="entry name" value="CoiA_C"/>
</dbReference>
<sequence>MLTAITKNRELYCLLYPESKEKLMKIRGKTPLYCPQCYEEVIVKIGKIKIPHFAHKTNTNCTSSEPESERHLQGKIDLFCWLKAQGLNVEMEKFFPEINQRSDLYVQKHGKKYAIEFQCSAIPTEEIEKRTEGYSSIDIVPVWLLGGEPYQKKLTLIDNVFKVSDFQWSLAQYNSTNGMHIYSYSPETKNITILSQLAPISIRKVFAQQMTYPLASVDFPLNLPNKNDKKFDWNFWFHEKKNMLQNKIIYASNLKDSFLATAYYNRHSPILFPPLIGIPVKFMEICKTHVSIWQYFIWCDNFKHLNKGNETSLALVVGKFEERVLNGDIQLRKFPLIHVKFLKQMIYHYLKLLSKFGYLEETRKGRFAMNKSIPFPNNIEEAARMENEFMNTFYK</sequence>
<feature type="domain" description="Competence protein CoiA-like N-terminal" evidence="2">
    <location>
        <begin position="18"/>
        <end position="63"/>
    </location>
</feature>
<dbReference type="Pfam" id="PF06054">
    <property type="entry name" value="CoiA_nuc"/>
    <property type="match status" value="1"/>
</dbReference>
<organism evidence="4 5">
    <name type="scientific">Heyndrickxia sporothermodurans</name>
    <dbReference type="NCBI Taxonomy" id="46224"/>
    <lineage>
        <taxon>Bacteria</taxon>
        <taxon>Bacillati</taxon>
        <taxon>Bacillota</taxon>
        <taxon>Bacilli</taxon>
        <taxon>Bacillales</taxon>
        <taxon>Bacillaceae</taxon>
        <taxon>Heyndrickxia</taxon>
    </lineage>
</organism>
<dbReference type="Pfam" id="PF25164">
    <property type="entry name" value="CoiA_N"/>
    <property type="match status" value="1"/>
</dbReference>
<dbReference type="Proteomes" id="UP000595512">
    <property type="component" value="Chromosome"/>
</dbReference>
<dbReference type="InterPro" id="IPR057253">
    <property type="entry name" value="CoiA-like_N"/>
</dbReference>
<protein>
    <recommendedName>
        <fullName evidence="6">Competence protein CoiA</fullName>
    </recommendedName>
</protein>
<dbReference type="EMBL" id="CP066701">
    <property type="protein sequence ID" value="QQX23891.1"/>
    <property type="molecule type" value="Genomic_DNA"/>
</dbReference>
<evidence type="ECO:0000313" key="5">
    <source>
        <dbReference type="Proteomes" id="UP000595512"/>
    </source>
</evidence>
<gene>
    <name evidence="4" type="ORF">JGZ69_13705</name>
</gene>
<evidence type="ECO:0000259" key="2">
    <source>
        <dbReference type="Pfam" id="PF25164"/>
    </source>
</evidence>